<evidence type="ECO:0000256" key="3">
    <source>
        <dbReference type="ARBA" id="ARBA00022777"/>
    </source>
</evidence>
<dbReference type="Gene3D" id="3.40.50.300">
    <property type="entry name" value="P-loop containing nucleotide triphosphate hydrolases"/>
    <property type="match status" value="1"/>
</dbReference>
<dbReference type="InterPro" id="IPR017441">
    <property type="entry name" value="Protein_kinase_ATP_BS"/>
</dbReference>
<dbReference type="RefSeq" id="WP_272091393.1">
    <property type="nucleotide sequence ID" value="NZ_JAQNDL010000004.1"/>
</dbReference>
<keyword evidence="1" id="KW-0808">Transferase</keyword>
<dbReference type="SMART" id="SM00220">
    <property type="entry name" value="S_TKc"/>
    <property type="match status" value="1"/>
</dbReference>
<dbReference type="InterPro" id="IPR003439">
    <property type="entry name" value="ABC_transporter-like_ATP-bd"/>
</dbReference>
<dbReference type="SUPFAM" id="SSF56112">
    <property type="entry name" value="Protein kinase-like (PK-like)"/>
    <property type="match status" value="1"/>
</dbReference>
<keyword evidence="2 5" id="KW-0547">Nucleotide-binding</keyword>
<dbReference type="InterPro" id="IPR011009">
    <property type="entry name" value="Kinase-like_dom_sf"/>
</dbReference>
<organism evidence="8 9">
    <name type="scientific">Nannocystis bainbridge</name>
    <dbReference type="NCBI Taxonomy" id="2995303"/>
    <lineage>
        <taxon>Bacteria</taxon>
        <taxon>Pseudomonadati</taxon>
        <taxon>Myxococcota</taxon>
        <taxon>Polyangia</taxon>
        <taxon>Nannocystales</taxon>
        <taxon>Nannocystaceae</taxon>
        <taxon>Nannocystis</taxon>
    </lineage>
</organism>
<dbReference type="Gene3D" id="3.30.200.20">
    <property type="entry name" value="Phosphorylase Kinase, domain 1"/>
    <property type="match status" value="1"/>
</dbReference>
<keyword evidence="3 8" id="KW-0418">Kinase</keyword>
<proteinExistence type="predicted"/>
<dbReference type="SMART" id="SM00382">
    <property type="entry name" value="AAA"/>
    <property type="match status" value="1"/>
</dbReference>
<keyword evidence="4 5" id="KW-0067">ATP-binding</keyword>
<dbReference type="PROSITE" id="PS50893">
    <property type="entry name" value="ABC_TRANSPORTER_2"/>
    <property type="match status" value="1"/>
</dbReference>
<sequence length="939" mass="102510">MREPEPITEHDSGASDRFMRLFAEHREQAATADASAGGAFDFPAEDVAAFSALIGDRYRIERELGRGGMGVVFLGHDHRLERCVALKVLPRAHGESAAHQRRFLREARTVAKLSHPHIVPILHAEEAGPFAYFTMAYVEGETLAERIRRAGRMPVVEVVKVLREVAWALAYSHACGVVHRDVKPENILLERATGRALVSDFGIAQQVGDAGITGADHLVGTVLFMSPEQAQRVELDGRSDLYSLGVVGFWLLSGKYPFAADTALASLLQRVNRLAPPLRSVAPDVAPAIAAVIDRCLARAPDDRVRSGEELAEALERALHGEPKSGRDERALGEAEIGAALLQAAELRRMLREHAEAPAPIDRVCRALGEQLGVPGGVAIDLFERLALMCPGDADDLRVLAAAHGQLLPDPQHSTAADLGAMFATRDDASLFERLLGLSRGLPLHHPLVQRLHLLAARVRAHRDGADDGEVAARLLLEIRDLAARLLELRREGFGEPVVDHESATLGLYQEVLAEVRRNDGVRASKRLLDLARVRGASRSQLAAVGALAEQASQHAGVHAARGSDDAWFALLAALLESAGSLVSAGPDELAITARTDELRRGDLQRARRLFLARRGEEPPRASDAIFVAEAVGKSYGRRNRAADQVLGDVSLALHPGTITGVVGPNGCGKTTLLRIVAGQLAPDVGRVAYPRLDPPGVARGTTDWQRVLPQIGYVAQRPERWFGGLGDNLHRWAALHGVVGEDNAIEVEFYLNRLDLLRYRDAQWHELSGGYRMRFELARVMVARPRLLVLDEPLAPLDINSQETFLRDLRDLADMDGQQLPILLSSQHIVEVESIADTLLCLHQSGRPRFCGPARAVAGRGDERVYELGGAISQDLLDAVRQQFALTAHRAGERWIVRVPADVPEDRLLRALLARHGSVDYFRNITQSCVRFFRGDAS</sequence>
<comment type="caution">
    <text evidence="8">The sequence shown here is derived from an EMBL/GenBank/DDBJ whole genome shotgun (WGS) entry which is preliminary data.</text>
</comment>
<evidence type="ECO:0000256" key="4">
    <source>
        <dbReference type="ARBA" id="ARBA00022840"/>
    </source>
</evidence>
<dbReference type="Pfam" id="PF00005">
    <property type="entry name" value="ABC_tran"/>
    <property type="match status" value="1"/>
</dbReference>
<dbReference type="GO" id="GO:0016301">
    <property type="term" value="F:kinase activity"/>
    <property type="evidence" value="ECO:0007669"/>
    <property type="project" value="UniProtKB-KW"/>
</dbReference>
<dbReference type="Proteomes" id="UP001221686">
    <property type="component" value="Unassembled WGS sequence"/>
</dbReference>
<dbReference type="InterPro" id="IPR027417">
    <property type="entry name" value="P-loop_NTPase"/>
</dbReference>
<feature type="binding site" evidence="5">
    <location>
        <position position="87"/>
    </location>
    <ligand>
        <name>ATP</name>
        <dbReference type="ChEBI" id="CHEBI:30616"/>
    </ligand>
</feature>
<dbReference type="PROSITE" id="PS50011">
    <property type="entry name" value="PROTEIN_KINASE_DOM"/>
    <property type="match status" value="1"/>
</dbReference>
<dbReference type="PANTHER" id="PTHR43289">
    <property type="entry name" value="MITOGEN-ACTIVATED PROTEIN KINASE KINASE KINASE 20-RELATED"/>
    <property type="match status" value="1"/>
</dbReference>
<evidence type="ECO:0000256" key="5">
    <source>
        <dbReference type="PROSITE-ProRule" id="PRU10141"/>
    </source>
</evidence>
<dbReference type="PROSITE" id="PS00108">
    <property type="entry name" value="PROTEIN_KINASE_ST"/>
    <property type="match status" value="1"/>
</dbReference>
<evidence type="ECO:0000256" key="1">
    <source>
        <dbReference type="ARBA" id="ARBA00022679"/>
    </source>
</evidence>
<evidence type="ECO:0000259" key="6">
    <source>
        <dbReference type="PROSITE" id="PS50011"/>
    </source>
</evidence>
<dbReference type="Gene3D" id="1.10.510.10">
    <property type="entry name" value="Transferase(Phosphotransferase) domain 1"/>
    <property type="match status" value="1"/>
</dbReference>
<dbReference type="EMBL" id="JAQNDL010000004">
    <property type="protein sequence ID" value="MDC0722855.1"/>
    <property type="molecule type" value="Genomic_DNA"/>
</dbReference>
<evidence type="ECO:0000259" key="7">
    <source>
        <dbReference type="PROSITE" id="PS50893"/>
    </source>
</evidence>
<dbReference type="PROSITE" id="PS00107">
    <property type="entry name" value="PROTEIN_KINASE_ATP"/>
    <property type="match status" value="1"/>
</dbReference>
<name>A0ABT5EBS6_9BACT</name>
<dbReference type="InterPro" id="IPR003593">
    <property type="entry name" value="AAA+_ATPase"/>
</dbReference>
<dbReference type="PANTHER" id="PTHR43289:SF34">
    <property type="entry name" value="SERINE_THREONINE-PROTEIN KINASE YBDM-RELATED"/>
    <property type="match status" value="1"/>
</dbReference>
<dbReference type="SUPFAM" id="SSF52540">
    <property type="entry name" value="P-loop containing nucleoside triphosphate hydrolases"/>
    <property type="match status" value="1"/>
</dbReference>
<dbReference type="InterPro" id="IPR008271">
    <property type="entry name" value="Ser/Thr_kinase_AS"/>
</dbReference>
<dbReference type="CDD" id="cd14014">
    <property type="entry name" value="STKc_PknB_like"/>
    <property type="match status" value="1"/>
</dbReference>
<evidence type="ECO:0000256" key="2">
    <source>
        <dbReference type="ARBA" id="ARBA00022741"/>
    </source>
</evidence>
<dbReference type="Pfam" id="PF00069">
    <property type="entry name" value="Pkinase"/>
    <property type="match status" value="1"/>
</dbReference>
<evidence type="ECO:0000313" key="8">
    <source>
        <dbReference type="EMBL" id="MDC0722855.1"/>
    </source>
</evidence>
<accession>A0ABT5EBS6</accession>
<dbReference type="InterPro" id="IPR000719">
    <property type="entry name" value="Prot_kinase_dom"/>
</dbReference>
<feature type="domain" description="ABC transporter" evidence="7">
    <location>
        <begin position="627"/>
        <end position="870"/>
    </location>
</feature>
<protein>
    <submittedName>
        <fullName evidence="8">Protein kinase</fullName>
    </submittedName>
</protein>
<feature type="domain" description="Protein kinase" evidence="6">
    <location>
        <begin position="58"/>
        <end position="319"/>
    </location>
</feature>
<reference evidence="8 9" key="1">
    <citation type="submission" date="2022-11" db="EMBL/GenBank/DDBJ databases">
        <title>Minimal conservation of predation-associated metabolite biosynthetic gene clusters underscores biosynthetic potential of Myxococcota including descriptions for ten novel species: Archangium lansinium sp. nov., Myxococcus landrumus sp. nov., Nannocystis bai.</title>
        <authorList>
            <person name="Ahearne A."/>
            <person name="Stevens C."/>
            <person name="Dowd S."/>
        </authorList>
    </citation>
    <scope>NUCLEOTIDE SEQUENCE [LARGE SCALE GENOMIC DNA]</scope>
    <source>
        <strain evidence="8 9">BB15-2</strain>
    </source>
</reference>
<evidence type="ECO:0000313" key="9">
    <source>
        <dbReference type="Proteomes" id="UP001221686"/>
    </source>
</evidence>
<gene>
    <name evidence="8" type="ORF">POL25_38550</name>
</gene>
<keyword evidence="9" id="KW-1185">Reference proteome</keyword>